<dbReference type="Gene3D" id="2.60.210.10">
    <property type="entry name" value="Apoptosis, Tumor Necrosis Factor Receptor Associated Protein 2, Chain A"/>
    <property type="match status" value="3"/>
</dbReference>
<evidence type="ECO:0000256" key="4">
    <source>
        <dbReference type="PROSITE-ProRule" id="PRU00047"/>
    </source>
</evidence>
<protein>
    <submittedName>
        <fullName evidence="9">Uncharacterized protein</fullName>
    </submittedName>
</protein>
<dbReference type="GO" id="GO:0030246">
    <property type="term" value="F:carbohydrate binding"/>
    <property type="evidence" value="ECO:0007669"/>
    <property type="project" value="UniProtKB-KW"/>
</dbReference>
<feature type="domain" description="Jacalin-type lectin" evidence="8">
    <location>
        <begin position="1962"/>
        <end position="2105"/>
    </location>
</feature>
<dbReference type="SMART" id="SM00343">
    <property type="entry name" value="ZnF_C2HC"/>
    <property type="match status" value="1"/>
</dbReference>
<dbReference type="PROSITE" id="PS50144">
    <property type="entry name" value="MATH"/>
    <property type="match status" value="3"/>
</dbReference>
<dbReference type="SUPFAM" id="SSF51101">
    <property type="entry name" value="Mannose-binding lectins"/>
    <property type="match status" value="9"/>
</dbReference>
<dbReference type="InterPro" id="IPR008974">
    <property type="entry name" value="TRAF-like"/>
</dbReference>
<comment type="caution">
    <text evidence="9">The sequence shown here is derived from an EMBL/GenBank/DDBJ whole genome shotgun (WGS) entry which is preliminary data.</text>
</comment>
<dbReference type="SUPFAM" id="SSF49599">
    <property type="entry name" value="TRAF domain-like"/>
    <property type="match status" value="3"/>
</dbReference>
<dbReference type="SMART" id="SM00915">
    <property type="entry name" value="Jacalin"/>
    <property type="match status" value="8"/>
</dbReference>
<feature type="domain" description="CCHC-type" evidence="7">
    <location>
        <begin position="311"/>
        <end position="327"/>
    </location>
</feature>
<proteinExistence type="inferred from homology"/>
<keyword evidence="10" id="KW-1185">Reference proteome</keyword>
<dbReference type="InterPro" id="IPR001878">
    <property type="entry name" value="Znf_CCHC"/>
</dbReference>
<feature type="compositionally biased region" description="Acidic residues" evidence="5">
    <location>
        <begin position="338"/>
        <end position="371"/>
    </location>
</feature>
<dbReference type="InterPro" id="IPR002083">
    <property type="entry name" value="MATH/TRAF_dom"/>
</dbReference>
<feature type="domain" description="Jacalin-type lectin" evidence="8">
    <location>
        <begin position="2126"/>
        <end position="2271"/>
    </location>
</feature>
<dbReference type="InterPro" id="IPR001229">
    <property type="entry name" value="Jacalin-like_lectin_dom"/>
</dbReference>
<dbReference type="PANTHER" id="PTHR47293">
    <property type="entry name" value="JACALIN-RELATED LECTIN 3"/>
    <property type="match status" value="1"/>
</dbReference>
<dbReference type="CDD" id="cd09612">
    <property type="entry name" value="Jacalin"/>
    <property type="match status" value="8"/>
</dbReference>
<feature type="region of interest" description="Disordered" evidence="5">
    <location>
        <begin position="336"/>
        <end position="371"/>
    </location>
</feature>
<feature type="domain" description="Jacalin-type lectin" evidence="8">
    <location>
        <begin position="748"/>
        <end position="891"/>
    </location>
</feature>
<evidence type="ECO:0000259" key="8">
    <source>
        <dbReference type="PROSITE" id="PS51752"/>
    </source>
</evidence>
<evidence type="ECO:0000256" key="1">
    <source>
        <dbReference type="ARBA" id="ARBA00006568"/>
    </source>
</evidence>
<evidence type="ECO:0000313" key="10">
    <source>
        <dbReference type="Proteomes" id="UP001168877"/>
    </source>
</evidence>
<dbReference type="InterPro" id="IPR036404">
    <property type="entry name" value="Jacalin-like_lectin_dom_sf"/>
</dbReference>
<dbReference type="Proteomes" id="UP001168877">
    <property type="component" value="Unassembled WGS sequence"/>
</dbReference>
<keyword evidence="4" id="KW-0862">Zinc</keyword>
<dbReference type="SUPFAM" id="SSF57756">
    <property type="entry name" value="Retrovirus zinc finger-like domains"/>
    <property type="match status" value="1"/>
</dbReference>
<dbReference type="InterPro" id="IPR036875">
    <property type="entry name" value="Znf_CCHC_sf"/>
</dbReference>
<dbReference type="Pfam" id="PF01419">
    <property type="entry name" value="Jacalin"/>
    <property type="match status" value="9"/>
</dbReference>
<dbReference type="PROSITE" id="PS50158">
    <property type="entry name" value="ZF_CCHC"/>
    <property type="match status" value="1"/>
</dbReference>
<feature type="domain" description="MATH" evidence="6">
    <location>
        <begin position="1067"/>
        <end position="1192"/>
    </location>
</feature>
<dbReference type="Pfam" id="PF00098">
    <property type="entry name" value="zf-CCHC"/>
    <property type="match status" value="1"/>
</dbReference>
<dbReference type="Pfam" id="PF22486">
    <property type="entry name" value="MATH_2"/>
    <property type="match status" value="3"/>
</dbReference>
<feature type="domain" description="MATH" evidence="6">
    <location>
        <begin position="913"/>
        <end position="1032"/>
    </location>
</feature>
<evidence type="ECO:0000256" key="5">
    <source>
        <dbReference type="SAM" id="MobiDB-lite"/>
    </source>
</evidence>
<feature type="domain" description="Jacalin-type lectin" evidence="8">
    <location>
        <begin position="2300"/>
        <end position="2448"/>
    </location>
</feature>
<feature type="domain" description="Jacalin-type lectin" evidence="8">
    <location>
        <begin position="577"/>
        <end position="721"/>
    </location>
</feature>
<feature type="region of interest" description="Disordered" evidence="5">
    <location>
        <begin position="62"/>
        <end position="91"/>
    </location>
</feature>
<dbReference type="CDD" id="cd00121">
    <property type="entry name" value="MATH"/>
    <property type="match status" value="3"/>
</dbReference>
<evidence type="ECO:0000256" key="3">
    <source>
        <dbReference type="ARBA" id="ARBA00022737"/>
    </source>
</evidence>
<reference evidence="9" key="2">
    <citation type="submission" date="2023-06" db="EMBL/GenBank/DDBJ databases">
        <authorList>
            <person name="Swenson N.G."/>
            <person name="Wegrzyn J.L."/>
            <person name="Mcevoy S.L."/>
        </authorList>
    </citation>
    <scope>NUCLEOTIDE SEQUENCE</scope>
    <source>
        <strain evidence="9">NS2018</strain>
        <tissue evidence="9">Leaf</tissue>
    </source>
</reference>
<dbReference type="PROSITE" id="PS51752">
    <property type="entry name" value="JACALIN_LECTIN"/>
    <property type="match status" value="8"/>
</dbReference>
<comment type="similarity">
    <text evidence="1">Belongs to the jacalin lectin family.</text>
</comment>
<evidence type="ECO:0000259" key="7">
    <source>
        <dbReference type="PROSITE" id="PS50158"/>
    </source>
</evidence>
<reference evidence="9" key="1">
    <citation type="journal article" date="2022" name="Plant J.">
        <title>Strategies of tolerance reflected in two North American maple genomes.</title>
        <authorList>
            <person name="McEvoy S.L."/>
            <person name="Sezen U.U."/>
            <person name="Trouern-Trend A."/>
            <person name="McMahon S.M."/>
            <person name="Schaberg P.G."/>
            <person name="Yang J."/>
            <person name="Wegrzyn J.L."/>
            <person name="Swenson N.G."/>
        </authorList>
    </citation>
    <scope>NUCLEOTIDE SEQUENCE</scope>
    <source>
        <strain evidence="9">NS2018</strain>
    </source>
</reference>
<accession>A0AA39RN74</accession>
<name>A0AA39RN74_ACESA</name>
<dbReference type="GO" id="GO:0003676">
    <property type="term" value="F:nucleic acid binding"/>
    <property type="evidence" value="ECO:0007669"/>
    <property type="project" value="InterPro"/>
</dbReference>
<evidence type="ECO:0000259" key="6">
    <source>
        <dbReference type="PROSITE" id="PS50144"/>
    </source>
</evidence>
<dbReference type="InterPro" id="IPR033734">
    <property type="entry name" value="Jacalin-like_lectin_dom_plant"/>
</dbReference>
<feature type="domain" description="MATH" evidence="6">
    <location>
        <begin position="1625"/>
        <end position="1748"/>
    </location>
</feature>
<dbReference type="GO" id="GO:0008270">
    <property type="term" value="F:zinc ion binding"/>
    <property type="evidence" value="ECO:0007669"/>
    <property type="project" value="UniProtKB-KW"/>
</dbReference>
<dbReference type="Pfam" id="PF17921">
    <property type="entry name" value="Integrase_H2C2"/>
    <property type="match status" value="1"/>
</dbReference>
<dbReference type="Gene3D" id="2.100.10.30">
    <property type="entry name" value="Jacalin-like lectin domain"/>
    <property type="match status" value="9"/>
</dbReference>
<keyword evidence="3" id="KW-0677">Repeat</keyword>
<organism evidence="9 10">
    <name type="scientific">Acer saccharum</name>
    <name type="common">Sugar maple</name>
    <dbReference type="NCBI Taxonomy" id="4024"/>
    <lineage>
        <taxon>Eukaryota</taxon>
        <taxon>Viridiplantae</taxon>
        <taxon>Streptophyta</taxon>
        <taxon>Embryophyta</taxon>
        <taxon>Tracheophyta</taxon>
        <taxon>Spermatophyta</taxon>
        <taxon>Magnoliopsida</taxon>
        <taxon>eudicotyledons</taxon>
        <taxon>Gunneridae</taxon>
        <taxon>Pentapetalae</taxon>
        <taxon>rosids</taxon>
        <taxon>malvids</taxon>
        <taxon>Sapindales</taxon>
        <taxon>Sapindaceae</taxon>
        <taxon>Hippocastanoideae</taxon>
        <taxon>Acereae</taxon>
        <taxon>Acer</taxon>
    </lineage>
</organism>
<sequence>MAERGRGNRGRRARNYVTHEMFQALQDQLQNLTTMVAQVINIPGNGNGNNGIHVNGAEDEISPVSEGENQNSSDDGFDNFRQPARHQRRPQRWEDRIVRALQNSKECGVQVKILEFDGDMEAEEFLDWVDSIESYFDWKEVPKERKVKLVGAKLRGPASTWWKHYQNDREVKGKEKVRRWDKMKEKLKAQFLPRDYEETLYQKVQNLRQREKTVKEYTQEFHRITLRSNLVESETQRVGRYVNGLRLAIQDQPNSIGVLQRNLELNAAVLKPVKQIIVHEEEEQQPLHVLLPNSGGVTQPRSNTQGQGAIKCYRCSELGHRSNECPKRKIDARVNLVENDDDEEQEIEGEESQYEGDKDNDDEEEGIEAVEANEVEKDIVKQIPTNEAEVIEAVIQEISSSKLTDSIKIGPWGGPGGNQHWSFKAKVAITEIIITHGIVVDSISFTSIDENGKIEHSEKFGGGGGKTEKVLFDWPGEYLTSISGTCNIFYGNYVVQSLCFYTNQTRYGPFGCTSGSPFNFPMEDGVIIGFHGRGWPSFGYVDAIGIYIKPVDDLFCGSTQGVLSITNKESSSKLADSIKIGPWGGPGGNQHWSFKAKVAITEIIITHGMVVDSVSFTSIDENGKIEHSEKFGGGGGKTEKVLLDWPGEYLTSISGTCNIFYGNYVVQSLCFYTNQTRYGPFGCTSDSPFNFPMEDGVIIGFHGHGWPSFGYVDAIGVYVKPFEDLFCGSIQGVLSITNKDPSYNWKNPTKKDLWGGNGGKEWNYQPNGAITEIKVHHGKCIDSISFKSKDGDGNWRKYGGTGGKEEPPFQIDWPRDYLASIRGTYNYSDENKLVIQSLYFETRKGLPYGPFGEANDKEAKKFEFSMGEWIIVGLFGRESTLIDALGIYAKPYASISCPPSHVQMLREERDDPPAHFLFKVESYSQLLPNEQGLMCESYVFDVEGYKWKLILYPHGDDTCYGKGHISIYLAITWQYLKNTKKYLAIRDAKGAALVFNKQKTKQGFSQLLSLDIFKNPSHGYLVNDCCTFGVELLVIRPSSHVEEQTLTSVKDHNGKFEPHIVIEGPKGKTYCWQIKKFLELKKECIYKYFVSVGGIKWLLFMYPKGHGHENTKGKFLSLYLQPLAETRKIHLIAKLRVLVPHGVKSFEKTLTHQFEPLPESGFGYREFMPLTDLYEASNEYLKDGTLTVQENSSNLASNSIKVGPWGGPGGDQHWSFKAKVAITEIIICNGWVVDSVSFVGIDENGEIYYSKKYGGDRGEAHKISLDWPREFLTSLSGTCHDHEGNYGIQSLCFHTNRTKYGPYGHTNGSPFNFPMENGVIIGFYGRDGCSYASFVNAIGVYAKPLEDSFCDSTQGLFITHNSHKGLGMVVVVQFWIWCGGVLGSGFWVWYGDVLGLWVMSSRFGGVVFDEWLWVAVGGVDDGGCVTNRVADALSRRVNLLTTMTVRVPGFDSFRELFDSDPYFSGVIAAARTRENSEFLLVDGFLFQGNQLCIPDCSLRLQIIKESHGEGHVGRDHTLRLVKGSYFWPTIRKEVEKYVARCHIYVKGGAAMKFSKLTPVQGFSQVLFLDTFKNPSNGYLVDDACSFGAEFLIIDPSARARQETLTLVKDPEVATDAGRVFKDSLGKTFTWNIKNFNAILAANALQEVAFVVRERVWVLQMYPKGKQSPKGKFLSLYLVMPDWSRKACIKGTLRIVNHPRNKFTETEISDWFNQSNKELAMPEFIPLSDLLLPGNEYIKDDTLLAKSCNHAFADSVKVGPWGGHSGTPWSYKATGAITEIIISSGEVVDSISFASVDTENIKAYSKKFGGRGGKSKKVNEVLNVDVPREAGPWGGNSGKPFDDGVLAAIKHVYVHVGDGLIHAIQFLYQTKDGSSSIMSKRHGGRAGDVDKIYRIKLDCPSEYLVGIMGFYGPADVNGCSEAVRSITFYSNKGKYGPFGLEIGKSFSSPLSNGKESSYNWENSITVGPCCNRPEGNHEWSFKPNGGITEIKLRRGVVIDSITFKSIDEKGNAESSNKFGGDAGDNEHVISLNWPKEYLIKLNGTLATYAGFPGIGSLCFETNLKKYGPFGHTDGTPFEFSVKDGVIVGFHGRFGNYINTIGVYIKHSAELFWPSSQPKEQSYNFDNSTKIWYWGSKFTDESEWNYKPNGGIVEITICYSDNEVIYALSFKNVDKNGNAECSRKFGGDGGNKEKVIKLDWPREYLTSISWTCETFRGYYVIQSLCFETNKNKYGPFGPTTGIFGKFSMDGVVIVGFHGYHGIYLDGLGCYVKSSIDLFGPSRPRQVVTAKVDGTILMNMDMPRPLGPWGGITGKPWDDGRFPFIKQIDVHVYKGIVHGIQIQYHSVDGMTVESKRHGGGGVDSTVHRIKLYKSGEYISGVMGFFGPIDENASYAYDVVRSLSFYSNKGKYGPFGKEIGIFFSSPIYNGKVVGFHGKSGDYLEAIGVHMELI</sequence>
<keyword evidence="2" id="KW-0430">Lectin</keyword>
<dbReference type="InterPro" id="IPR005162">
    <property type="entry name" value="Retrotrans_gag_dom"/>
</dbReference>
<dbReference type="EMBL" id="JAUESC010000386">
    <property type="protein sequence ID" value="KAK0576993.1"/>
    <property type="molecule type" value="Genomic_DNA"/>
</dbReference>
<evidence type="ECO:0000256" key="2">
    <source>
        <dbReference type="ARBA" id="ARBA00022734"/>
    </source>
</evidence>
<gene>
    <name evidence="9" type="ORF">LWI29_026337</name>
</gene>
<dbReference type="InterPro" id="IPR041588">
    <property type="entry name" value="Integrase_H2C2"/>
</dbReference>
<feature type="domain" description="Jacalin-type lectin" evidence="8">
    <location>
        <begin position="1199"/>
        <end position="1344"/>
    </location>
</feature>
<dbReference type="Pfam" id="PF03732">
    <property type="entry name" value="Retrotrans_gag"/>
    <property type="match status" value="1"/>
</dbReference>
<feature type="domain" description="Jacalin-type lectin" evidence="8">
    <location>
        <begin position="1826"/>
        <end position="1953"/>
    </location>
</feature>
<dbReference type="Gene3D" id="1.10.340.70">
    <property type="match status" value="1"/>
</dbReference>
<feature type="domain" description="Jacalin-type lectin" evidence="8">
    <location>
        <begin position="406"/>
        <end position="550"/>
    </location>
</feature>
<evidence type="ECO:0000313" key="9">
    <source>
        <dbReference type="EMBL" id="KAK0576993.1"/>
    </source>
</evidence>
<dbReference type="SMART" id="SM00061">
    <property type="entry name" value="MATH"/>
    <property type="match status" value="3"/>
</dbReference>
<keyword evidence="4" id="KW-0479">Metal-binding</keyword>
<keyword evidence="4" id="KW-0863">Zinc-finger</keyword>
<dbReference type="PANTHER" id="PTHR47293:SF66">
    <property type="entry name" value="JACALIN-RELATED LECTIN 11-RELATED"/>
    <property type="match status" value="1"/>
</dbReference>